<reference evidence="3" key="1">
    <citation type="submission" date="2014-07" db="EMBL/GenBank/DDBJ databases">
        <authorList>
            <person name="Urmite Genomes Urmite Genomes"/>
        </authorList>
    </citation>
    <scope>NUCLEOTIDE SEQUENCE</scope>
    <source>
        <strain evidence="3">12M76_air</strain>
    </source>
</reference>
<dbReference type="Gene3D" id="3.40.50.410">
    <property type="entry name" value="von Willebrand factor, type A domain"/>
    <property type="match status" value="1"/>
</dbReference>
<dbReference type="InterPro" id="IPR036465">
    <property type="entry name" value="vWFA_dom_sf"/>
</dbReference>
<evidence type="ECO:0000313" key="3">
    <source>
        <dbReference type="EMBL" id="CEA00607.1"/>
    </source>
</evidence>
<dbReference type="PROSITE" id="PS50234">
    <property type="entry name" value="VWFA"/>
    <property type="match status" value="1"/>
</dbReference>
<dbReference type="SMART" id="SM00327">
    <property type="entry name" value="VWA"/>
    <property type="match status" value="1"/>
</dbReference>
<accession>A0A078M5I0</accession>
<sequence>MQRVTRDAITYPRQALSALDAKVELIRRHFPPSIASLYAVPRTGEDGSLQWWSGLGGQPHLYAELSNDQQGRLLEKYQQRQHAIGNLAGELQRRGMEQDAERLRSLIGPPDLANLYSLNDEPLVVRWGLPPPPVVTSAAPAPPPRVDPVPARAWWLRLRLSWLLLPLLLLLLLWLAWFWRGYLLNLVHPASMTSYACHPEGTRPPDFAVVLDTSGSMNFNIDATPDDELWMNNIGDRLPVTNPRQVRILSEPTRLSVAKQAFSGMLEHLHSDVDTRLITFDGCYNQIDHGLYDDSKRALLQHRVHQLEAAAGTPLASSLEAAASRVDGRLRDALVVMFVDGEDGCGRNACAVSRSIARQQPRLRVNVVNISDSELSNCIADNTGGRVYTARDADQVTSMLREASQEVSASPQCP</sequence>
<name>A0A078M5I0_9PSED</name>
<gene>
    <name evidence="3" type="ORF">BN1049_00112</name>
</gene>
<dbReference type="AlphaFoldDB" id="A0A078M5I0"/>
<feature type="transmembrane region" description="Helical" evidence="1">
    <location>
        <begin position="160"/>
        <end position="179"/>
    </location>
</feature>
<dbReference type="EMBL" id="LK391969">
    <property type="protein sequence ID" value="CEF25210.1"/>
    <property type="molecule type" value="Genomic_DNA"/>
</dbReference>
<dbReference type="EMBL" id="LM997413">
    <property type="protein sequence ID" value="CEA00607.1"/>
    <property type="molecule type" value="Genomic_DNA"/>
</dbReference>
<dbReference type="RefSeq" id="WP_044497699.1">
    <property type="nucleotide sequence ID" value="NZ_LK391969.1"/>
</dbReference>
<organism evidence="3">
    <name type="scientific">Pseudomonas saudimassiliensis</name>
    <dbReference type="NCBI Taxonomy" id="1461581"/>
    <lineage>
        <taxon>Bacteria</taxon>
        <taxon>Pseudomonadati</taxon>
        <taxon>Pseudomonadota</taxon>
        <taxon>Gammaproteobacteria</taxon>
        <taxon>Pseudomonadales</taxon>
        <taxon>Pseudomonadaceae</taxon>
        <taxon>Pseudomonas</taxon>
    </lineage>
</organism>
<dbReference type="PATRIC" id="fig|1461581.3.peg.106"/>
<evidence type="ECO:0000256" key="1">
    <source>
        <dbReference type="SAM" id="Phobius"/>
    </source>
</evidence>
<keyword evidence="1" id="KW-0812">Transmembrane</keyword>
<evidence type="ECO:0000259" key="2">
    <source>
        <dbReference type="PROSITE" id="PS50234"/>
    </source>
</evidence>
<dbReference type="InterPro" id="IPR002035">
    <property type="entry name" value="VWF_A"/>
</dbReference>
<feature type="domain" description="VWFA" evidence="2">
    <location>
        <begin position="206"/>
        <end position="407"/>
    </location>
</feature>
<keyword evidence="1" id="KW-1133">Transmembrane helix</keyword>
<protein>
    <recommendedName>
        <fullName evidence="2">VWFA domain-containing protein</fullName>
    </recommendedName>
</protein>
<dbReference type="PANTHER" id="PTHR10579">
    <property type="entry name" value="CALCIUM-ACTIVATED CHLORIDE CHANNEL REGULATOR"/>
    <property type="match status" value="1"/>
</dbReference>
<dbReference type="InterPro" id="IPR051266">
    <property type="entry name" value="CLCR"/>
</dbReference>
<dbReference type="SUPFAM" id="SSF53300">
    <property type="entry name" value="vWA-like"/>
    <property type="match status" value="1"/>
</dbReference>
<dbReference type="PANTHER" id="PTHR10579:SF57">
    <property type="entry name" value="OS11G0687100 PROTEIN"/>
    <property type="match status" value="1"/>
</dbReference>
<dbReference type="OrthoDB" id="5755451at2"/>
<keyword evidence="1" id="KW-0472">Membrane</keyword>
<proteinExistence type="predicted"/>